<dbReference type="NCBIfam" id="TIGR01174">
    <property type="entry name" value="ftsA"/>
    <property type="match status" value="1"/>
</dbReference>
<dbReference type="PANTHER" id="PTHR32432:SF4">
    <property type="entry name" value="CELL DIVISION PROTEIN FTSA"/>
    <property type="match status" value="1"/>
</dbReference>
<evidence type="ECO:0000256" key="3">
    <source>
        <dbReference type="ARBA" id="ARBA00023136"/>
    </source>
</evidence>
<comment type="subcellular location">
    <subcellularLocation>
        <location evidence="5">Cell membrane</location>
        <topology evidence="5">Peripheral membrane protein</topology>
        <orientation evidence="5">Cytoplasmic side</orientation>
    </subcellularLocation>
    <text evidence="5">Localizes to the Z ring in an FtsZ-dependent manner. Targeted to the membrane through a conserved C-terminal amphipathic helix.</text>
</comment>
<dbReference type="Pfam" id="PF02491">
    <property type="entry name" value="SHS2_FTSA"/>
    <property type="match status" value="1"/>
</dbReference>
<gene>
    <name evidence="5 8" type="primary">ftsA</name>
    <name evidence="8" type="ORF">HWQ67_10275</name>
</gene>
<comment type="caution">
    <text evidence="8">The sequence shown here is derived from an EMBL/GenBank/DDBJ whole genome shotgun (WGS) entry which is preliminary data.</text>
</comment>
<protein>
    <recommendedName>
        <fullName evidence="5 6">Cell division protein FtsA</fullName>
    </recommendedName>
</protein>
<evidence type="ECO:0000256" key="6">
    <source>
        <dbReference type="PIRNR" id="PIRNR003101"/>
    </source>
</evidence>
<dbReference type="SUPFAM" id="SSF53067">
    <property type="entry name" value="Actin-like ATPase domain"/>
    <property type="match status" value="2"/>
</dbReference>
<dbReference type="HAMAP" id="MF_02033">
    <property type="entry name" value="FtsA"/>
    <property type="match status" value="1"/>
</dbReference>
<keyword evidence="2 5" id="KW-0132">Cell division</keyword>
<dbReference type="InterPro" id="IPR050696">
    <property type="entry name" value="FtsA/MreB"/>
</dbReference>
<dbReference type="InterPro" id="IPR043129">
    <property type="entry name" value="ATPase_NBD"/>
</dbReference>
<organism evidence="8 9">
    <name type="scientific">Candidatus Magnetobacterium casense</name>
    <dbReference type="NCBI Taxonomy" id="1455061"/>
    <lineage>
        <taxon>Bacteria</taxon>
        <taxon>Pseudomonadati</taxon>
        <taxon>Nitrospirota</taxon>
        <taxon>Thermodesulfovibrionia</taxon>
        <taxon>Thermodesulfovibrionales</taxon>
        <taxon>Candidatus Magnetobacteriaceae</taxon>
        <taxon>Candidatus Magnetobacterium</taxon>
    </lineage>
</organism>
<evidence type="ECO:0000256" key="2">
    <source>
        <dbReference type="ARBA" id="ARBA00022618"/>
    </source>
</evidence>
<evidence type="ECO:0000256" key="1">
    <source>
        <dbReference type="ARBA" id="ARBA00022475"/>
    </source>
</evidence>
<dbReference type="Gene3D" id="3.30.420.40">
    <property type="match status" value="2"/>
</dbReference>
<keyword evidence="9" id="KW-1185">Reference proteome</keyword>
<dbReference type="Gene3D" id="3.30.1490.110">
    <property type="match status" value="1"/>
</dbReference>
<dbReference type="InterPro" id="IPR003494">
    <property type="entry name" value="SHS2_FtsA"/>
</dbReference>
<dbReference type="GO" id="GO:0051301">
    <property type="term" value="P:cell division"/>
    <property type="evidence" value="ECO:0007669"/>
    <property type="project" value="UniProtKB-KW"/>
</dbReference>
<feature type="domain" description="SHS2" evidence="7">
    <location>
        <begin position="20"/>
        <end position="205"/>
    </location>
</feature>
<comment type="similarity">
    <text evidence="5 6">Belongs to the FtsA/MreB family.</text>
</comment>
<dbReference type="Pfam" id="PF14450">
    <property type="entry name" value="FtsA"/>
    <property type="match status" value="1"/>
</dbReference>
<comment type="subunit">
    <text evidence="5">Self-interacts. Interacts with FtsZ.</text>
</comment>
<dbReference type="PANTHER" id="PTHR32432">
    <property type="entry name" value="CELL DIVISION PROTEIN FTSA-RELATED"/>
    <property type="match status" value="1"/>
</dbReference>
<accession>A0ABS6RZ95</accession>
<dbReference type="SMART" id="SM00842">
    <property type="entry name" value="FtsA"/>
    <property type="match status" value="1"/>
</dbReference>
<comment type="function">
    <text evidence="5 6">Cell division protein that is involved in the assembly of the Z ring. May serve as a membrane anchor for the Z ring.</text>
</comment>
<evidence type="ECO:0000256" key="5">
    <source>
        <dbReference type="HAMAP-Rule" id="MF_02033"/>
    </source>
</evidence>
<keyword evidence="4 5" id="KW-0131">Cell cycle</keyword>
<proteinExistence type="inferred from homology"/>
<dbReference type="Proteomes" id="UP001196980">
    <property type="component" value="Unassembled WGS sequence"/>
</dbReference>
<evidence type="ECO:0000256" key="4">
    <source>
        <dbReference type="ARBA" id="ARBA00023306"/>
    </source>
</evidence>
<name>A0ABS6RZ95_9BACT</name>
<evidence type="ECO:0000259" key="7">
    <source>
        <dbReference type="SMART" id="SM00842"/>
    </source>
</evidence>
<dbReference type="PIRSF" id="PIRSF003101">
    <property type="entry name" value="FtsA"/>
    <property type="match status" value="1"/>
</dbReference>
<evidence type="ECO:0000313" key="8">
    <source>
        <dbReference type="EMBL" id="MBV6341971.1"/>
    </source>
</evidence>
<dbReference type="CDD" id="cd24048">
    <property type="entry name" value="ASKHA_NBD_FtsA"/>
    <property type="match status" value="1"/>
</dbReference>
<dbReference type="EMBL" id="JABXWD010000176">
    <property type="protein sequence ID" value="MBV6341971.1"/>
    <property type="molecule type" value="Genomic_DNA"/>
</dbReference>
<keyword evidence="1 5" id="KW-1003">Cell membrane</keyword>
<evidence type="ECO:0000313" key="9">
    <source>
        <dbReference type="Proteomes" id="UP001196980"/>
    </source>
</evidence>
<sequence length="415" mass="44313">MLTTPDSEAGQEAVLKDTIVAGLDVGTSKISTIVAEVSAASIRFLGVSTTQSRGVRKGMIIDMEAASRAIRTSINAARKLSSTEITDVYAGMADSHIKCMPNTGAVGIARGIIRQRDIEWAMETASSIYIPLDKEVMHIIPLEYIVDGEGQITNPLGMRGVRLEANVQIVTGSANSLHNLVRCCEMAGVSVADIVLDPLASAMATLRDDEKECGCLLVDIGGGTTDIALFRDSRFISTSILDIGGNQITNDIAVCLAIPLPEAERIQKAYGINEYNAGEITVATAGGEKNVDGNLISEIIQSRTEEILNLIKTEIARLCGNTTPSFGVIFTGGVAQLKGFEMLAHAVLNMPVRVGMPEGRDMIEMVRNPIYATAVGLILYAQKSMDDPSSMELLAGDLSHIRKWIQGLVGKLFSA</sequence>
<dbReference type="InterPro" id="IPR020823">
    <property type="entry name" value="Cell_div_FtsA"/>
</dbReference>
<reference evidence="8 9" key="1">
    <citation type="journal article" date="2020" name="J Geophys Res Biogeosci">
        <title>Magnetotaxis as an Adaptation to Enable Bacterial Shuttling of Microbial Sulfur and Sulfur Cycling Across Aquatic Oxic#Anoxic Interfaces.</title>
        <authorList>
            <person name="Li J."/>
            <person name="Liu P."/>
            <person name="Wang J."/>
            <person name="Roberts A.P."/>
            <person name="Pan Y."/>
        </authorList>
    </citation>
    <scope>NUCLEOTIDE SEQUENCE [LARGE SCALE GENOMIC DNA]</scope>
    <source>
        <strain evidence="8 9">MYR-1_YQ</strain>
    </source>
</reference>
<keyword evidence="3 5" id="KW-0472">Membrane</keyword>